<dbReference type="EMBL" id="UINC01000988">
    <property type="protein sequence ID" value="SUZ66584.1"/>
    <property type="molecule type" value="Genomic_DNA"/>
</dbReference>
<protein>
    <recommendedName>
        <fullName evidence="2">DUF5723 domain-containing protein</fullName>
    </recommendedName>
</protein>
<gene>
    <name evidence="1" type="ORF">METZ01_LOCUS19438</name>
</gene>
<evidence type="ECO:0008006" key="2">
    <source>
        <dbReference type="Google" id="ProtNLM"/>
    </source>
</evidence>
<name>A0A381PIY9_9ZZZZ</name>
<sequence>VNYGWELFDHVTNARIAALGNATTAYAMPTAAAAIVNPFFVFESQNKVELTHQSRFAGLINSDILSGQVMIQKKTRMGFNVLYEGIGSIPDTRETLLDWGLDGVFGTQDAGEGNGILDEGERLDGDQVRYFSQQQVGIHGAFLGKIRGLSLGLGVKVLSYSLDTHYALGLGMDLGMIKKINNIDFGFVMRNIPSSGLIWDHGMIEATTPSMAFGLHVPYSSETLPLEMHTLMNVNFSGNTRHLGSQIRAGTISLDSSFGVEAIVKKRLSFRFGKNQLGNMTGGLGVLWTGFGVDYAFLASDLNSGLGNHHLLTLRISPDWIRAFILVDQEL</sequence>
<accession>A0A381PIY9</accession>
<evidence type="ECO:0000313" key="1">
    <source>
        <dbReference type="EMBL" id="SUZ66584.1"/>
    </source>
</evidence>
<feature type="non-terminal residue" evidence="1">
    <location>
        <position position="1"/>
    </location>
</feature>
<proteinExistence type="predicted"/>
<organism evidence="1">
    <name type="scientific">marine metagenome</name>
    <dbReference type="NCBI Taxonomy" id="408172"/>
    <lineage>
        <taxon>unclassified sequences</taxon>
        <taxon>metagenomes</taxon>
        <taxon>ecological metagenomes</taxon>
    </lineage>
</organism>
<reference evidence="1" key="1">
    <citation type="submission" date="2018-05" db="EMBL/GenBank/DDBJ databases">
        <authorList>
            <person name="Lanie J.A."/>
            <person name="Ng W.-L."/>
            <person name="Kazmierczak K.M."/>
            <person name="Andrzejewski T.M."/>
            <person name="Davidsen T.M."/>
            <person name="Wayne K.J."/>
            <person name="Tettelin H."/>
            <person name="Glass J.I."/>
            <person name="Rusch D."/>
            <person name="Podicherti R."/>
            <person name="Tsui H.-C.T."/>
            <person name="Winkler M.E."/>
        </authorList>
    </citation>
    <scope>NUCLEOTIDE SEQUENCE</scope>
</reference>
<dbReference type="AlphaFoldDB" id="A0A381PIY9"/>